<organism evidence="1 2">
    <name type="scientific">Holothuria leucospilota</name>
    <name type="common">Black long sea cucumber</name>
    <name type="synonym">Mertensiothuria leucospilota</name>
    <dbReference type="NCBI Taxonomy" id="206669"/>
    <lineage>
        <taxon>Eukaryota</taxon>
        <taxon>Metazoa</taxon>
        <taxon>Echinodermata</taxon>
        <taxon>Eleutherozoa</taxon>
        <taxon>Echinozoa</taxon>
        <taxon>Holothuroidea</taxon>
        <taxon>Aspidochirotacea</taxon>
        <taxon>Aspidochirotida</taxon>
        <taxon>Holothuriidae</taxon>
        <taxon>Holothuria</taxon>
    </lineage>
</organism>
<dbReference type="AlphaFoldDB" id="A0A9Q1C288"/>
<evidence type="ECO:0000313" key="1">
    <source>
        <dbReference type="EMBL" id="KAJ8036834.1"/>
    </source>
</evidence>
<accession>A0A9Q1C288</accession>
<gene>
    <name evidence="1" type="ORF">HOLleu_17478</name>
</gene>
<sequence>MTQRRCLLVMEPPIWIYHSGSVFIYCSETTMVARSADLTDVDILGVSYQLLAIYIV</sequence>
<proteinExistence type="predicted"/>
<dbReference type="Proteomes" id="UP001152320">
    <property type="component" value="Chromosome 8"/>
</dbReference>
<comment type="caution">
    <text evidence="1">The sequence shown here is derived from an EMBL/GenBank/DDBJ whole genome shotgun (WGS) entry which is preliminary data.</text>
</comment>
<protein>
    <submittedName>
        <fullName evidence="1">Uncharacterized protein</fullName>
    </submittedName>
</protein>
<name>A0A9Q1C288_HOLLE</name>
<dbReference type="EMBL" id="JAIZAY010000008">
    <property type="protein sequence ID" value="KAJ8036834.1"/>
    <property type="molecule type" value="Genomic_DNA"/>
</dbReference>
<keyword evidence="2" id="KW-1185">Reference proteome</keyword>
<reference evidence="1" key="1">
    <citation type="submission" date="2021-10" db="EMBL/GenBank/DDBJ databases">
        <title>Tropical sea cucumber genome reveals ecological adaptation and Cuvierian tubules defense mechanism.</title>
        <authorList>
            <person name="Chen T."/>
        </authorList>
    </citation>
    <scope>NUCLEOTIDE SEQUENCE</scope>
    <source>
        <strain evidence="1">Nanhai2018</strain>
        <tissue evidence="1">Muscle</tissue>
    </source>
</reference>
<evidence type="ECO:0000313" key="2">
    <source>
        <dbReference type="Proteomes" id="UP001152320"/>
    </source>
</evidence>